<dbReference type="RefSeq" id="WP_222965143.1">
    <property type="nucleotide sequence ID" value="NZ_JAINZZ010000029.1"/>
</dbReference>
<dbReference type="InterPro" id="IPR013747">
    <property type="entry name" value="ACP_syn_III_C"/>
</dbReference>
<reference evidence="6 7" key="1">
    <citation type="submission" date="2021-08" db="EMBL/GenBank/DDBJ databases">
        <title>WGS of actinomycetes from Thailand.</title>
        <authorList>
            <person name="Thawai C."/>
        </authorList>
    </citation>
    <scope>NUCLEOTIDE SEQUENCE [LARGE SCALE GENOMIC DNA]</scope>
    <source>
        <strain evidence="6 7">PLK6-54</strain>
    </source>
</reference>
<dbReference type="InterPro" id="IPR016039">
    <property type="entry name" value="Thiolase-like"/>
</dbReference>
<sequence length="353" mass="37350">MKVEGIHLAGIGTYTPSPTPVEEAVRQGLFEPGAARESGLLSVAVEPALSAPDMAVRAARQALDQAGHDPGDFAAVVHNGAYYQGPGHWSAPHYVLHRALDRPIPAFGIAHGCLAVLTSLQLAAGLLEPGSPGRQAVLITGADNFSTPMFDRWNDSELAVFADSGVALVASTRGGFAALKAVGSRSAPELEGIHRGNDSLLPPARYPDHPWRAASRRQEWAERPGAGPRDLLDSVNRFAELVAGLAERTLAEAGVAREAVTRVAPTGFSENSLHTLILDPLGLPVELSTWDHLRTLGHATVGDQVLGLAHLWRSGQVRHGDHVLLVGATEGLEAGCAVLEITRTARDTEGRTW</sequence>
<keyword evidence="2" id="KW-0808">Transferase</keyword>
<keyword evidence="1" id="KW-0963">Cytoplasm</keyword>
<dbReference type="Proteomes" id="UP000778578">
    <property type="component" value="Unassembled WGS sequence"/>
</dbReference>
<dbReference type="PANTHER" id="PTHR34069:SF2">
    <property type="entry name" value="BETA-KETOACYL-[ACYL-CARRIER-PROTEIN] SYNTHASE III"/>
    <property type="match status" value="1"/>
</dbReference>
<evidence type="ECO:0000313" key="7">
    <source>
        <dbReference type="Proteomes" id="UP000778578"/>
    </source>
</evidence>
<keyword evidence="7" id="KW-1185">Reference proteome</keyword>
<dbReference type="Gene3D" id="3.40.47.10">
    <property type="match status" value="2"/>
</dbReference>
<accession>A0ABS7QC78</accession>
<organism evidence="6 7">
    <name type="scientific">Actinacidiphila acidipaludis</name>
    <dbReference type="NCBI Taxonomy" id="2873382"/>
    <lineage>
        <taxon>Bacteria</taxon>
        <taxon>Bacillati</taxon>
        <taxon>Actinomycetota</taxon>
        <taxon>Actinomycetes</taxon>
        <taxon>Kitasatosporales</taxon>
        <taxon>Streptomycetaceae</taxon>
        <taxon>Actinacidiphila</taxon>
    </lineage>
</organism>
<proteinExistence type="predicted"/>
<protein>
    <submittedName>
        <fullName evidence="6">Ketoacyl-ACP synthase III family protein</fullName>
    </submittedName>
</protein>
<keyword evidence="3" id="KW-0012">Acyltransferase</keyword>
<evidence type="ECO:0000259" key="4">
    <source>
        <dbReference type="Pfam" id="PF08541"/>
    </source>
</evidence>
<dbReference type="PANTHER" id="PTHR34069">
    <property type="entry name" value="3-OXOACYL-[ACYL-CARRIER-PROTEIN] SYNTHASE 3"/>
    <property type="match status" value="1"/>
</dbReference>
<dbReference type="SUPFAM" id="SSF53901">
    <property type="entry name" value="Thiolase-like"/>
    <property type="match status" value="1"/>
</dbReference>
<evidence type="ECO:0000256" key="1">
    <source>
        <dbReference type="ARBA" id="ARBA00022490"/>
    </source>
</evidence>
<feature type="domain" description="Beta-ketoacyl-[acyl-carrier-protein] synthase III N-terminal" evidence="5">
    <location>
        <begin position="108"/>
        <end position="172"/>
    </location>
</feature>
<name>A0ABS7QC78_9ACTN</name>
<evidence type="ECO:0000256" key="3">
    <source>
        <dbReference type="ARBA" id="ARBA00023315"/>
    </source>
</evidence>
<dbReference type="InterPro" id="IPR013751">
    <property type="entry name" value="ACP_syn_III_N"/>
</dbReference>
<dbReference type="EMBL" id="JAINZZ010000029">
    <property type="protein sequence ID" value="MBY8880279.1"/>
    <property type="molecule type" value="Genomic_DNA"/>
</dbReference>
<dbReference type="Pfam" id="PF08545">
    <property type="entry name" value="ACP_syn_III"/>
    <property type="match status" value="1"/>
</dbReference>
<evidence type="ECO:0000313" key="6">
    <source>
        <dbReference type="EMBL" id="MBY8880279.1"/>
    </source>
</evidence>
<evidence type="ECO:0000256" key="2">
    <source>
        <dbReference type="ARBA" id="ARBA00022679"/>
    </source>
</evidence>
<dbReference type="CDD" id="cd00827">
    <property type="entry name" value="init_cond_enzymes"/>
    <property type="match status" value="1"/>
</dbReference>
<feature type="domain" description="Beta-ketoacyl-[acyl-carrier-protein] synthase III C-terminal" evidence="4">
    <location>
        <begin position="250"/>
        <end position="341"/>
    </location>
</feature>
<comment type="caution">
    <text evidence="6">The sequence shown here is derived from an EMBL/GenBank/DDBJ whole genome shotgun (WGS) entry which is preliminary data.</text>
</comment>
<evidence type="ECO:0000259" key="5">
    <source>
        <dbReference type="Pfam" id="PF08545"/>
    </source>
</evidence>
<dbReference type="Pfam" id="PF08541">
    <property type="entry name" value="ACP_syn_III_C"/>
    <property type="match status" value="1"/>
</dbReference>
<gene>
    <name evidence="6" type="ORF">K7862_21965</name>
</gene>